<proteinExistence type="predicted"/>
<feature type="non-terminal residue" evidence="1">
    <location>
        <position position="192"/>
    </location>
</feature>
<reference evidence="1" key="1">
    <citation type="journal article" date="2014" name="Front. Microbiol.">
        <title>High frequency of phylogenetically diverse reductive dehalogenase-homologous genes in deep subseafloor sedimentary metagenomes.</title>
        <authorList>
            <person name="Kawai M."/>
            <person name="Futagami T."/>
            <person name="Toyoda A."/>
            <person name="Takaki Y."/>
            <person name="Nishi S."/>
            <person name="Hori S."/>
            <person name="Arai W."/>
            <person name="Tsubouchi T."/>
            <person name="Morono Y."/>
            <person name="Uchiyama I."/>
            <person name="Ito T."/>
            <person name="Fujiyama A."/>
            <person name="Inagaki F."/>
            <person name="Takami H."/>
        </authorList>
    </citation>
    <scope>NUCLEOTIDE SEQUENCE</scope>
    <source>
        <strain evidence="1">Expedition CK06-06</strain>
    </source>
</reference>
<accession>X0X8B6</accession>
<gene>
    <name evidence="1" type="ORF">S01H1_66728</name>
</gene>
<sequence>MKQPCLVVVAVLCVAGAALAQRMTVAEEHQRFEKLMEYAGSGDPPSRHTAHEEMVKFNQWIDGELLGRLPGATIRERQLFWWVLHDRRCRKALAPALAMLPEAIERCRDAQIAVHKIYELHRRIKKAERAGNAALADQLRNEIPALRANVQWNEITQGDEVAILCYVITRFGHEKAFRKLVDIAIESSMDDA</sequence>
<organism evidence="1">
    <name type="scientific">marine sediment metagenome</name>
    <dbReference type="NCBI Taxonomy" id="412755"/>
    <lineage>
        <taxon>unclassified sequences</taxon>
        <taxon>metagenomes</taxon>
        <taxon>ecological metagenomes</taxon>
    </lineage>
</organism>
<protein>
    <submittedName>
        <fullName evidence="1">Uncharacterized protein</fullName>
    </submittedName>
</protein>
<dbReference type="EMBL" id="BARS01044135">
    <property type="protein sequence ID" value="GAG32903.1"/>
    <property type="molecule type" value="Genomic_DNA"/>
</dbReference>
<name>X0X8B6_9ZZZZ</name>
<comment type="caution">
    <text evidence="1">The sequence shown here is derived from an EMBL/GenBank/DDBJ whole genome shotgun (WGS) entry which is preliminary data.</text>
</comment>
<dbReference type="AlphaFoldDB" id="X0X8B6"/>
<evidence type="ECO:0000313" key="1">
    <source>
        <dbReference type="EMBL" id="GAG32903.1"/>
    </source>
</evidence>